<feature type="transmembrane region" description="Helical" evidence="1">
    <location>
        <begin position="114"/>
        <end position="135"/>
    </location>
</feature>
<dbReference type="Gene3D" id="2.70.70.10">
    <property type="entry name" value="Glucose Permease (Domain IIA)"/>
    <property type="match status" value="1"/>
</dbReference>
<name>A0ABT1S9X1_9FIRM</name>
<dbReference type="InterPro" id="IPR011055">
    <property type="entry name" value="Dup_hybrid_motif"/>
</dbReference>
<organism evidence="4 5">
    <name type="scientific">Tissierella carlieri</name>
    <dbReference type="NCBI Taxonomy" id="689904"/>
    <lineage>
        <taxon>Bacteria</taxon>
        <taxon>Bacillati</taxon>
        <taxon>Bacillota</taxon>
        <taxon>Tissierellia</taxon>
        <taxon>Tissierellales</taxon>
        <taxon>Tissierellaceae</taxon>
        <taxon>Tissierella</taxon>
    </lineage>
</organism>
<proteinExistence type="predicted"/>
<accession>A0ABT1S9X1</accession>
<dbReference type="InterPro" id="IPR052173">
    <property type="entry name" value="Beta-lactam_resp_regulator"/>
</dbReference>
<keyword evidence="5" id="KW-1185">Reference proteome</keyword>
<reference evidence="4 5" key="1">
    <citation type="submission" date="2022-06" db="EMBL/GenBank/DDBJ databases">
        <title>Isolation of gut microbiota from human fecal samples.</title>
        <authorList>
            <person name="Pamer E.G."/>
            <person name="Barat B."/>
            <person name="Waligurski E."/>
            <person name="Medina S."/>
            <person name="Paddock L."/>
            <person name="Mostad J."/>
        </authorList>
    </citation>
    <scope>NUCLEOTIDE SEQUENCE [LARGE SCALE GENOMIC DNA]</scope>
    <source>
        <strain evidence="4 5">DFI.7.95</strain>
    </source>
</reference>
<feature type="domain" description="Peptidase M56" evidence="3">
    <location>
        <begin position="7"/>
        <end position="306"/>
    </location>
</feature>
<evidence type="ECO:0000313" key="5">
    <source>
        <dbReference type="Proteomes" id="UP001524478"/>
    </source>
</evidence>
<dbReference type="RefSeq" id="WP_256310948.1">
    <property type="nucleotide sequence ID" value="NZ_JANGAC010000004.1"/>
</dbReference>
<dbReference type="SUPFAM" id="SSF51261">
    <property type="entry name" value="Duplicated hybrid motif"/>
    <property type="match status" value="1"/>
</dbReference>
<feature type="domain" description="M23ase beta-sheet core" evidence="2">
    <location>
        <begin position="405"/>
        <end position="501"/>
    </location>
</feature>
<feature type="transmembrane region" description="Helical" evidence="1">
    <location>
        <begin position="6"/>
        <end position="25"/>
    </location>
</feature>
<dbReference type="Pfam" id="PF05569">
    <property type="entry name" value="Peptidase_M56"/>
    <property type="match status" value="1"/>
</dbReference>
<dbReference type="InterPro" id="IPR016047">
    <property type="entry name" value="M23ase_b-sheet_dom"/>
</dbReference>
<feature type="transmembrane region" description="Helical" evidence="1">
    <location>
        <begin position="317"/>
        <end position="338"/>
    </location>
</feature>
<protein>
    <submittedName>
        <fullName evidence="4">M23/M56 family metallopeptidase</fullName>
    </submittedName>
</protein>
<dbReference type="Proteomes" id="UP001524478">
    <property type="component" value="Unassembled WGS sequence"/>
</dbReference>
<dbReference type="CDD" id="cd07341">
    <property type="entry name" value="M56_BlaR1_MecR1_like"/>
    <property type="match status" value="1"/>
</dbReference>
<dbReference type="PANTHER" id="PTHR34978:SF3">
    <property type="entry name" value="SLR0241 PROTEIN"/>
    <property type="match status" value="1"/>
</dbReference>
<sequence length="520" mass="56838">MSNLFSNLLAMSIAGSVVVGLMLLLRPVTAKIFPAKWQYGIGKMAIAFFLLPVSLIVGKVSFVLPKTITPRHPSGTPPMAIPEALQPNGFVDAVDTLMEKHLPAAMEKHLSLEVMGAVLLIWFVGAMVFAGWHFYCYRRFSKRLLENSIPIPEDTAAALLSSRKAALGVHGDVKLMLNHKITSPMLVGLRHPMILLPASSISETDLKLVLTHELMHLKRKDLWVKVLALIAGTLHWFNPFVHVLRKDVSIWGELSCDEALASEMSHEERKHYGEAILNALDNHSGMNTAFYSPLCESKKHIKRRLIRMLNVKKTKKSIMVLSVAAILAIGGTGLILAASSTGNDINNVIDASSTGNDIDNVINVSADKQNDSNIDVKYLWPVTGRNRITAAYGNHMHPVKKEMVFHNGIDIPAPEGTPVLNADKGTVAEIGDNETDGNYVILNHGGGIQTFYSKLFGFAEGLAEGDTVQQGDVIGYVGSTGVATGPHLHFRLIIDGEYTDPTSAFASEDWSDDWVRRPGD</sequence>
<evidence type="ECO:0000313" key="4">
    <source>
        <dbReference type="EMBL" id="MCQ4922817.1"/>
    </source>
</evidence>
<dbReference type="CDD" id="cd12797">
    <property type="entry name" value="M23_peptidase"/>
    <property type="match status" value="1"/>
</dbReference>
<dbReference type="Pfam" id="PF01551">
    <property type="entry name" value="Peptidase_M23"/>
    <property type="match status" value="1"/>
</dbReference>
<evidence type="ECO:0000259" key="2">
    <source>
        <dbReference type="Pfam" id="PF01551"/>
    </source>
</evidence>
<dbReference type="InterPro" id="IPR008756">
    <property type="entry name" value="Peptidase_M56"/>
</dbReference>
<dbReference type="PANTHER" id="PTHR34978">
    <property type="entry name" value="POSSIBLE SENSOR-TRANSDUCER PROTEIN BLAR"/>
    <property type="match status" value="1"/>
</dbReference>
<gene>
    <name evidence="4" type="ORF">NE686_06965</name>
</gene>
<feature type="transmembrane region" description="Helical" evidence="1">
    <location>
        <begin position="45"/>
        <end position="64"/>
    </location>
</feature>
<evidence type="ECO:0000259" key="3">
    <source>
        <dbReference type="Pfam" id="PF05569"/>
    </source>
</evidence>
<keyword evidence="1" id="KW-0812">Transmembrane</keyword>
<dbReference type="EMBL" id="JANGAC010000004">
    <property type="protein sequence ID" value="MCQ4922817.1"/>
    <property type="molecule type" value="Genomic_DNA"/>
</dbReference>
<keyword evidence="1" id="KW-1133">Transmembrane helix</keyword>
<keyword evidence="1" id="KW-0472">Membrane</keyword>
<comment type="caution">
    <text evidence="4">The sequence shown here is derived from an EMBL/GenBank/DDBJ whole genome shotgun (WGS) entry which is preliminary data.</text>
</comment>
<evidence type="ECO:0000256" key="1">
    <source>
        <dbReference type="SAM" id="Phobius"/>
    </source>
</evidence>